<dbReference type="Gene3D" id="3.40.50.150">
    <property type="entry name" value="Vaccinia Virus protein VP39"/>
    <property type="match status" value="1"/>
</dbReference>
<organism evidence="6 7">
    <name type="scientific">Natronorubrum daqingense</name>
    <dbReference type="NCBI Taxonomy" id="588898"/>
    <lineage>
        <taxon>Archaea</taxon>
        <taxon>Methanobacteriati</taxon>
        <taxon>Methanobacteriota</taxon>
        <taxon>Stenosarchaea group</taxon>
        <taxon>Halobacteria</taxon>
        <taxon>Halobacteriales</taxon>
        <taxon>Natrialbaceae</taxon>
        <taxon>Natronorubrum</taxon>
    </lineage>
</organism>
<dbReference type="KEGG" id="hda:BB347_18175"/>
<keyword evidence="6" id="KW-0614">Plasmid</keyword>
<dbReference type="PROSITE" id="PS51679">
    <property type="entry name" value="SAM_MT_C5"/>
    <property type="match status" value="1"/>
</dbReference>
<dbReference type="GO" id="GO:0032259">
    <property type="term" value="P:methylation"/>
    <property type="evidence" value="ECO:0007669"/>
    <property type="project" value="UniProtKB-KW"/>
</dbReference>
<keyword evidence="4" id="KW-0949">S-adenosyl-L-methionine</keyword>
<feature type="region of interest" description="Disordered" evidence="5">
    <location>
        <begin position="196"/>
        <end position="215"/>
    </location>
</feature>
<dbReference type="AlphaFoldDB" id="A0A1P8RJ51"/>
<keyword evidence="2" id="KW-0489">Methyltransferase</keyword>
<dbReference type="Pfam" id="PF00145">
    <property type="entry name" value="DNA_methylase"/>
    <property type="match status" value="1"/>
</dbReference>
<dbReference type="PROSITE" id="PS00095">
    <property type="entry name" value="C5_MTASE_2"/>
    <property type="match status" value="1"/>
</dbReference>
<keyword evidence="3" id="KW-0808">Transferase</keyword>
<feature type="region of interest" description="Disordered" evidence="5">
    <location>
        <begin position="297"/>
        <end position="321"/>
    </location>
</feature>
<accession>A0A1P8RJ51</accession>
<dbReference type="EMBL" id="CP019329">
    <property type="protein sequence ID" value="APX98681.1"/>
    <property type="molecule type" value="Genomic_DNA"/>
</dbReference>
<evidence type="ECO:0000313" key="6">
    <source>
        <dbReference type="EMBL" id="APX98681.1"/>
    </source>
</evidence>
<proteinExistence type="predicted"/>
<dbReference type="REBASE" id="188640">
    <property type="entry name" value="M.Hda313ORF18175P"/>
</dbReference>
<dbReference type="InterPro" id="IPR031303">
    <property type="entry name" value="C5_meth_CS"/>
</dbReference>
<evidence type="ECO:0000256" key="3">
    <source>
        <dbReference type="ARBA" id="ARBA00022679"/>
    </source>
</evidence>
<protein>
    <recommendedName>
        <fullName evidence="1">DNA (cytosine-5-)-methyltransferase</fullName>
        <ecNumber evidence="1">2.1.1.37</ecNumber>
    </recommendedName>
</protein>
<dbReference type="InterPro" id="IPR001525">
    <property type="entry name" value="C5_MeTfrase"/>
</dbReference>
<dbReference type="EC" id="2.1.1.37" evidence="1"/>
<evidence type="ECO:0000256" key="4">
    <source>
        <dbReference type="ARBA" id="ARBA00022691"/>
    </source>
</evidence>
<dbReference type="GO" id="GO:0003886">
    <property type="term" value="F:DNA (cytosine-5-)-methyltransferase activity"/>
    <property type="evidence" value="ECO:0007669"/>
    <property type="project" value="UniProtKB-EC"/>
</dbReference>
<geneLocation type="plasmid" evidence="6">
    <name>unnamed2</name>
</geneLocation>
<dbReference type="PRINTS" id="PR00105">
    <property type="entry name" value="C5METTRFRASE"/>
</dbReference>
<dbReference type="InterPro" id="IPR029063">
    <property type="entry name" value="SAM-dependent_MTases_sf"/>
</dbReference>
<dbReference type="GO" id="GO:0044027">
    <property type="term" value="P:negative regulation of gene expression via chromosomal CpG island methylation"/>
    <property type="evidence" value="ECO:0007669"/>
    <property type="project" value="TreeGrafter"/>
</dbReference>
<dbReference type="SUPFAM" id="SSF53335">
    <property type="entry name" value="S-adenosyl-L-methionine-dependent methyltransferases"/>
    <property type="match status" value="1"/>
</dbReference>
<sequence length="391" mass="42812">MTFGLFLAGFHVRAAWEIRAPERYTYHVQHCQGNDLAQYGDATNVDPSKVPDDLSVLAGGPSCQGWSAAGGTVDPDDPRNEHAFSMVRWADACEPQLVLVENVVGMTELHGPLHSALVDELEEAGPGYEVRTLELNAADYGVPQRRKRVFIVGVRDGLPTPGTWTPPATHRDGQRQLLEFSNGRTLTGYTTAREAFDNGGDGPLPRPLESQSPADDPVHATIDDLVAYRDDPTDRHRVDPHSVSEFIERDGAEVWMPPNHVEIDHDRETRAGMAEWPLGFCGSSTTDRRLHPDEPAPTMTVSQGTPPVHFSGRSPADPHGSIDAVRRLTVREVARLQTFPDSYAFAGTKTEQYRQAGNAVPPLVAATVATHLREQVLEASSVTDEQREVPA</sequence>
<dbReference type="PANTHER" id="PTHR10629:SF52">
    <property type="entry name" value="DNA (CYTOSINE-5)-METHYLTRANSFERASE 1"/>
    <property type="match status" value="1"/>
</dbReference>
<dbReference type="PANTHER" id="PTHR10629">
    <property type="entry name" value="CYTOSINE-SPECIFIC METHYLTRANSFERASE"/>
    <property type="match status" value="1"/>
</dbReference>
<evidence type="ECO:0000256" key="5">
    <source>
        <dbReference type="SAM" id="MobiDB-lite"/>
    </source>
</evidence>
<name>A0A1P8RJ51_9EURY</name>
<dbReference type="Gene3D" id="3.90.120.10">
    <property type="entry name" value="DNA Methylase, subunit A, domain 2"/>
    <property type="match status" value="1"/>
</dbReference>
<dbReference type="GO" id="GO:0003677">
    <property type="term" value="F:DNA binding"/>
    <property type="evidence" value="ECO:0007669"/>
    <property type="project" value="TreeGrafter"/>
</dbReference>
<evidence type="ECO:0000313" key="7">
    <source>
        <dbReference type="Proteomes" id="UP000187321"/>
    </source>
</evidence>
<evidence type="ECO:0000256" key="2">
    <source>
        <dbReference type="ARBA" id="ARBA00022603"/>
    </source>
</evidence>
<evidence type="ECO:0000256" key="1">
    <source>
        <dbReference type="ARBA" id="ARBA00011975"/>
    </source>
</evidence>
<gene>
    <name evidence="6" type="ORF">BB347_18175</name>
</gene>
<dbReference type="InterPro" id="IPR050390">
    <property type="entry name" value="C5-Methyltransferase"/>
</dbReference>
<reference evidence="6 7" key="1">
    <citation type="submission" date="2017-01" db="EMBL/GenBank/DDBJ databases">
        <title>Complete genome sequence of Haloterrigena daqingensis type strain (JX313T).</title>
        <authorList>
            <person name="Shuang W."/>
        </authorList>
    </citation>
    <scope>NUCLEOTIDE SEQUENCE [LARGE SCALE GENOMIC DNA]</scope>
    <source>
        <strain evidence="7">JX313</strain>
        <plasmid evidence="7">Plasmid unnamed2</plasmid>
    </source>
</reference>
<dbReference type="Proteomes" id="UP000187321">
    <property type="component" value="Plasmid unnamed2"/>
</dbReference>